<gene>
    <name evidence="2" type="ORF">AAFF_G00006770</name>
</gene>
<evidence type="ECO:0000256" key="1">
    <source>
        <dbReference type="SAM" id="MobiDB-lite"/>
    </source>
</evidence>
<name>A0AAD7TG67_9TELE</name>
<dbReference type="Proteomes" id="UP001221898">
    <property type="component" value="Unassembled WGS sequence"/>
</dbReference>
<evidence type="ECO:0000313" key="2">
    <source>
        <dbReference type="EMBL" id="KAJ8419178.1"/>
    </source>
</evidence>
<proteinExistence type="predicted"/>
<sequence>MSRNPPPPSSEQILIRLSPAACSSLLRPAVSEECGSAPHGISSRCSSCVPGGGRPHGLQRMLSLRPRHRASVSAGTVAQHHPRTGTRCSPQPTSPMRLVEQGAKLWDFS</sequence>
<protein>
    <submittedName>
        <fullName evidence="2">Uncharacterized protein</fullName>
    </submittedName>
</protein>
<evidence type="ECO:0000313" key="3">
    <source>
        <dbReference type="Proteomes" id="UP001221898"/>
    </source>
</evidence>
<dbReference type="EMBL" id="JAINUG010000001">
    <property type="protein sequence ID" value="KAJ8419178.1"/>
    <property type="molecule type" value="Genomic_DNA"/>
</dbReference>
<organism evidence="2 3">
    <name type="scientific">Aldrovandia affinis</name>
    <dbReference type="NCBI Taxonomy" id="143900"/>
    <lineage>
        <taxon>Eukaryota</taxon>
        <taxon>Metazoa</taxon>
        <taxon>Chordata</taxon>
        <taxon>Craniata</taxon>
        <taxon>Vertebrata</taxon>
        <taxon>Euteleostomi</taxon>
        <taxon>Actinopterygii</taxon>
        <taxon>Neopterygii</taxon>
        <taxon>Teleostei</taxon>
        <taxon>Notacanthiformes</taxon>
        <taxon>Halosauridae</taxon>
        <taxon>Aldrovandia</taxon>
    </lineage>
</organism>
<feature type="region of interest" description="Disordered" evidence="1">
    <location>
        <begin position="69"/>
        <end position="95"/>
    </location>
</feature>
<reference evidence="2" key="1">
    <citation type="journal article" date="2023" name="Science">
        <title>Genome structures resolve the early diversification of teleost fishes.</title>
        <authorList>
            <person name="Parey E."/>
            <person name="Louis A."/>
            <person name="Montfort J."/>
            <person name="Bouchez O."/>
            <person name="Roques C."/>
            <person name="Iampietro C."/>
            <person name="Lluch J."/>
            <person name="Castinel A."/>
            <person name="Donnadieu C."/>
            <person name="Desvignes T."/>
            <person name="Floi Bucao C."/>
            <person name="Jouanno E."/>
            <person name="Wen M."/>
            <person name="Mejri S."/>
            <person name="Dirks R."/>
            <person name="Jansen H."/>
            <person name="Henkel C."/>
            <person name="Chen W.J."/>
            <person name="Zahm M."/>
            <person name="Cabau C."/>
            <person name="Klopp C."/>
            <person name="Thompson A.W."/>
            <person name="Robinson-Rechavi M."/>
            <person name="Braasch I."/>
            <person name="Lecointre G."/>
            <person name="Bobe J."/>
            <person name="Postlethwait J.H."/>
            <person name="Berthelot C."/>
            <person name="Roest Crollius H."/>
            <person name="Guiguen Y."/>
        </authorList>
    </citation>
    <scope>NUCLEOTIDE SEQUENCE</scope>
    <source>
        <strain evidence="2">NC1722</strain>
    </source>
</reference>
<dbReference type="AlphaFoldDB" id="A0AAD7TG67"/>
<accession>A0AAD7TG67</accession>
<keyword evidence="3" id="KW-1185">Reference proteome</keyword>
<comment type="caution">
    <text evidence="2">The sequence shown here is derived from an EMBL/GenBank/DDBJ whole genome shotgun (WGS) entry which is preliminary data.</text>
</comment>